<dbReference type="PANTHER" id="PTHR43176">
    <property type="entry name" value="3-HYDROXYISOBUTYRYL-COA HYDROLASE-RELATED"/>
    <property type="match status" value="1"/>
</dbReference>
<feature type="domain" description="Enoyl-CoA hydratase/isomerase" evidence="4">
    <location>
        <begin position="13"/>
        <end position="334"/>
    </location>
</feature>
<dbReference type="GO" id="GO:0005829">
    <property type="term" value="C:cytosol"/>
    <property type="evidence" value="ECO:0007669"/>
    <property type="project" value="TreeGrafter"/>
</dbReference>
<sequence length="334" mass="34889">MSDVVIRVERGLGRITLNRPGVINALNRGMVVEIHAALTRWADDDSVRAVLLDGAGERGLCAGGDIRSVHDDARAGGSESIGFWTDEYRMNAAIGAFPKPYVALMDGVVMGGGVGVSAHGSVRVVTERTRLAMPEVGIGLAPDVGGAYLLSRAPGELGTCAALTAAHLSAADALHCGLADHFVPSAALPALVDDLEFGAHLGVGVEAVVARHTADPGPSALAERAPWVDHCFAADTVEEVLARLEAGGHADTAALITTKSPTALKVALEALRRARELPDLDAVLAQDLRVSSACLRDHDLVEGIRAQIVDKDRAPRWSPATLAEVSREAVLAHF</sequence>
<dbReference type="PANTHER" id="PTHR43176:SF3">
    <property type="entry name" value="3-HYDROXYISOBUTYRYL-COA HYDROLASE, MITOCHONDRIAL"/>
    <property type="match status" value="1"/>
</dbReference>
<evidence type="ECO:0000313" key="6">
    <source>
        <dbReference type="Proteomes" id="UP000677152"/>
    </source>
</evidence>
<gene>
    <name evidence="5" type="ORF">KCV87_04135</name>
</gene>
<comment type="catalytic activity">
    <reaction evidence="1">
        <text>3-hydroxy-2-methylpropanoyl-CoA + H2O = 3-hydroxy-2-methylpropanoate + CoA + H(+)</text>
        <dbReference type="Rhea" id="RHEA:20888"/>
        <dbReference type="ChEBI" id="CHEBI:11805"/>
        <dbReference type="ChEBI" id="CHEBI:15377"/>
        <dbReference type="ChEBI" id="CHEBI:15378"/>
        <dbReference type="ChEBI" id="CHEBI:57287"/>
        <dbReference type="ChEBI" id="CHEBI:57340"/>
        <dbReference type="EC" id="3.1.2.4"/>
    </reaction>
</comment>
<evidence type="ECO:0000259" key="4">
    <source>
        <dbReference type="Pfam" id="PF16113"/>
    </source>
</evidence>
<dbReference type="CDD" id="cd06558">
    <property type="entry name" value="crotonase-like"/>
    <property type="match status" value="1"/>
</dbReference>
<dbReference type="AlphaFoldDB" id="A0AA45L923"/>
<dbReference type="GO" id="GO:0006574">
    <property type="term" value="P:L-valine catabolic process"/>
    <property type="evidence" value="ECO:0007669"/>
    <property type="project" value="TreeGrafter"/>
</dbReference>
<evidence type="ECO:0000256" key="1">
    <source>
        <dbReference type="ARBA" id="ARBA00001709"/>
    </source>
</evidence>
<reference evidence="5" key="1">
    <citation type="submission" date="2021-04" db="EMBL/GenBank/DDBJ databases">
        <title>Genomic sequence of Actinosynnema pretiosum subsp. pretiosum ATCC 31280 (C-14919).</title>
        <authorList>
            <person name="Bai L."/>
            <person name="Wang X."/>
            <person name="Xiao Y."/>
        </authorList>
    </citation>
    <scope>NUCLEOTIDE SEQUENCE</scope>
    <source>
        <strain evidence="5">ATCC 31280</strain>
    </source>
</reference>
<dbReference type="Pfam" id="PF16113">
    <property type="entry name" value="ECH_2"/>
    <property type="match status" value="1"/>
</dbReference>
<protein>
    <recommendedName>
        <fullName evidence="2">3-hydroxyisobutyryl-CoA hydrolase</fullName>
        <ecNumber evidence="2">3.1.2.4</ecNumber>
    </recommendedName>
</protein>
<dbReference type="InterPro" id="IPR029045">
    <property type="entry name" value="ClpP/crotonase-like_dom_sf"/>
</dbReference>
<dbReference type="InterPro" id="IPR032259">
    <property type="entry name" value="HIBYL-CoA-H"/>
</dbReference>
<dbReference type="InterPro" id="IPR045004">
    <property type="entry name" value="ECH_dom"/>
</dbReference>
<name>A0AA45L923_9PSEU</name>
<dbReference type="SUPFAM" id="SSF52096">
    <property type="entry name" value="ClpP/crotonase"/>
    <property type="match status" value="1"/>
</dbReference>
<proteinExistence type="predicted"/>
<dbReference type="Proteomes" id="UP000677152">
    <property type="component" value="Chromosome"/>
</dbReference>
<evidence type="ECO:0000256" key="3">
    <source>
        <dbReference type="ARBA" id="ARBA00022801"/>
    </source>
</evidence>
<evidence type="ECO:0000256" key="2">
    <source>
        <dbReference type="ARBA" id="ARBA00011915"/>
    </source>
</evidence>
<organism evidence="5 6">
    <name type="scientific">Actinosynnema pretiosum subsp. pretiosum</name>
    <dbReference type="NCBI Taxonomy" id="103721"/>
    <lineage>
        <taxon>Bacteria</taxon>
        <taxon>Bacillati</taxon>
        <taxon>Actinomycetota</taxon>
        <taxon>Actinomycetes</taxon>
        <taxon>Pseudonocardiales</taxon>
        <taxon>Pseudonocardiaceae</taxon>
        <taxon>Actinosynnema</taxon>
    </lineage>
</organism>
<accession>A0AA45L923</accession>
<dbReference type="Gene3D" id="3.90.226.10">
    <property type="entry name" value="2-enoyl-CoA Hydratase, Chain A, domain 1"/>
    <property type="match status" value="1"/>
</dbReference>
<dbReference type="EC" id="3.1.2.4" evidence="2"/>
<evidence type="ECO:0000313" key="5">
    <source>
        <dbReference type="EMBL" id="QUF05303.1"/>
    </source>
</evidence>
<dbReference type="GO" id="GO:0003860">
    <property type="term" value="F:3-hydroxyisobutyryl-CoA hydrolase activity"/>
    <property type="evidence" value="ECO:0007669"/>
    <property type="project" value="UniProtKB-EC"/>
</dbReference>
<dbReference type="EMBL" id="CP073249">
    <property type="protein sequence ID" value="QUF05303.1"/>
    <property type="molecule type" value="Genomic_DNA"/>
</dbReference>
<keyword evidence="3" id="KW-0378">Hydrolase</keyword>
<dbReference type="NCBIfam" id="NF004127">
    <property type="entry name" value="PRK05617.1"/>
    <property type="match status" value="1"/>
</dbReference>